<evidence type="ECO:0000313" key="3">
    <source>
        <dbReference type="EMBL" id="APA22886.1"/>
    </source>
</evidence>
<dbReference type="EMBL" id="KX810825">
    <property type="protein sequence ID" value="APA22886.1"/>
    <property type="molecule type" value="Genomic_DNA"/>
</dbReference>
<evidence type="ECO:0000313" key="12">
    <source>
        <dbReference type="EMBL" id="HAB5227534.1"/>
    </source>
</evidence>
<dbReference type="GeneID" id="91975298"/>
<keyword evidence="1" id="KW-0808">Transferase</keyword>
<dbReference type="EMBL" id="KT334335">
    <property type="protein sequence ID" value="ALI92831.1"/>
    <property type="molecule type" value="Genomic_DNA"/>
</dbReference>
<dbReference type="EMBL" id="DAAMDA010000047">
    <property type="protein sequence ID" value="HAC6160702.1"/>
    <property type="molecule type" value="Genomic_DNA"/>
</dbReference>
<reference evidence="9" key="6">
    <citation type="journal article" date="2018" name="Genome Biol.">
        <title>SKESA: strategic k-mer extension for scrupulous assemblies.</title>
        <authorList>
            <person name="Souvorov A."/>
            <person name="Agarwala R."/>
            <person name="Lipman D.J."/>
        </authorList>
    </citation>
    <scope>NUCLEOTIDE SEQUENCE</scope>
    <source>
        <strain evidence="15">L02319-16</strain>
        <strain evidence="14">R27</strain>
        <strain evidence="13">R32</strain>
        <strain evidence="16">S02416-16</strain>
        <strain evidence="9">Salmonella enterica</strain>
        <strain evidence="17">SSI_AA379</strain>
    </source>
</reference>
<dbReference type="EMBL" id="DAANNU010000051">
    <property type="protein sequence ID" value="HAD0665064.1"/>
    <property type="molecule type" value="Genomic_DNA"/>
</dbReference>
<name>A0A077W412_SALTM</name>
<dbReference type="EMBL" id="MK673548">
    <property type="protein sequence ID" value="QEQ66794.1"/>
    <property type="molecule type" value="Genomic_DNA"/>
</dbReference>
<evidence type="ECO:0000313" key="13">
    <source>
        <dbReference type="EMBL" id="HAC6160702.1"/>
    </source>
</evidence>
<dbReference type="EMBL" id="DAARFR010000031">
    <property type="protein sequence ID" value="HAE2237298.1"/>
    <property type="molecule type" value="Genomic_DNA"/>
</dbReference>
<dbReference type="EMBL" id="MK673547">
    <property type="protein sequence ID" value="QEQ66556.1"/>
    <property type="molecule type" value="Genomic_DNA"/>
</dbReference>
<geneLocation type="plasmid" evidence="22">
    <name>pGDP25-25</name>
</geneLocation>
<dbReference type="EMBL" id="DAAMEC010000022">
    <property type="protein sequence ID" value="HAC6271289.1"/>
    <property type="molecule type" value="Genomic_DNA"/>
</dbReference>
<evidence type="ECO:0000313" key="20">
    <source>
        <dbReference type="EMBL" id="HAE6332776.1"/>
    </source>
</evidence>
<evidence type="ECO:0000313" key="17">
    <source>
        <dbReference type="EMBL" id="HAD0665064.1"/>
    </source>
</evidence>
<evidence type="ECO:0000313" key="22">
    <source>
        <dbReference type="EMBL" id="QEQ66556.1"/>
    </source>
</evidence>
<reference evidence="22" key="10">
    <citation type="submission" date="2019-03" db="EMBL/GenBank/DDBJ databases">
        <title>Emergency of fosA3-Carrying Epidemic Plasmids among Salmonella spp. of Food Animal Origin.</title>
        <authorList>
            <person name="Fang L.-X."/>
            <person name="Deng G.-H."/>
            <person name="Liao X.-P."/>
        </authorList>
    </citation>
    <scope>NUCLEOTIDE SEQUENCE</scope>
    <source>
        <strain evidence="22">GDP25-25</strain>
        <strain evidence="23">GDP37-4</strain>
        <strain evidence="24">JXP9</strain>
        <plasmid evidence="22">pGDP25-25</plasmid>
        <plasmid evidence="23">pGDP37-4</plasmid>
        <plasmid evidence="24">pJXP9</plasmid>
    </source>
</reference>
<evidence type="ECO:0000313" key="23">
    <source>
        <dbReference type="EMBL" id="QEQ66794.1"/>
    </source>
</evidence>
<dbReference type="EMBL" id="KX856066">
    <property type="protein sequence ID" value="APZ80242.1"/>
    <property type="molecule type" value="Genomic_DNA"/>
</dbReference>
<evidence type="ECO:0000313" key="24">
    <source>
        <dbReference type="EMBL" id="QEQ67037.1"/>
    </source>
</evidence>
<reference evidence="7" key="8">
    <citation type="submission" date="2018-07" db="EMBL/GenBank/DDBJ databases">
        <authorList>
            <consortium name="GenomeTrakr network: Whole genome sequencing for foodborne pathogen traceback"/>
        </authorList>
    </citation>
    <scope>NUCLEOTIDE SEQUENCE</scope>
    <source>
        <strain evidence="7">ADRDL-14-19262</strain>
    </source>
</reference>
<reference evidence="18" key="9">
    <citation type="submission" date="2018-07" db="EMBL/GenBank/DDBJ databases">
        <authorList>
            <consortium name="NCBI Pathogen Detection Project"/>
        </authorList>
    </citation>
    <scope>NUCLEOTIDE SEQUENCE</scope>
    <source>
        <strain evidence="15">L02319-16</strain>
        <strain evidence="14">R27</strain>
        <strain evidence="13">R32</strain>
        <strain evidence="16">S02416-16</strain>
        <strain evidence="9">Salmonella enterica</strain>
        <strain evidence="17">SSI_AA379</strain>
    </source>
</reference>
<evidence type="ECO:0000313" key="21">
    <source>
        <dbReference type="EMBL" id="HAF0962014.1"/>
    </source>
</evidence>
<dbReference type="AlphaFoldDB" id="A0A077W412"/>
<dbReference type="EMBL" id="AAKWTQ010000010">
    <property type="protein sequence ID" value="ECW5425422.1"/>
    <property type="molecule type" value="Genomic_DNA"/>
</dbReference>
<sequence>MHSQDPITKLTQTLQRDDGSQVRIVAQRGYGSGLTASLDVYVLRRDSSESNWSLCGKDPHPEWRKMSVDEYQKFGRSEMLRYATPGEILRVASAIGQPMSFLDGNPAF</sequence>
<dbReference type="EMBL" id="DAAGZT010000063">
    <property type="protein sequence ID" value="HAB5227534.1"/>
    <property type="molecule type" value="Genomic_DNA"/>
</dbReference>
<dbReference type="EMBL" id="MG372114">
    <property type="protein sequence ID" value="AXJ98910.1"/>
    <property type="molecule type" value="Genomic_DNA"/>
</dbReference>
<evidence type="ECO:0000313" key="14">
    <source>
        <dbReference type="EMBL" id="HAC6271289.1"/>
    </source>
</evidence>
<evidence type="ECO:0000313" key="7">
    <source>
        <dbReference type="EMBL" id="ECW5425422.1"/>
    </source>
</evidence>
<evidence type="ECO:0000313" key="16">
    <source>
        <dbReference type="EMBL" id="HAC9592148.1"/>
    </source>
</evidence>
<evidence type="ECO:0000313" key="2">
    <source>
        <dbReference type="EMBL" id="ALI92831.1"/>
    </source>
</evidence>
<accession>A0A077W412</accession>
<organism evidence="8">
    <name type="scientific">Salmonella typhimurium</name>
    <dbReference type="NCBI Taxonomy" id="90371"/>
    <lineage>
        <taxon>Bacteria</taxon>
        <taxon>Pseudomonadati</taxon>
        <taxon>Pseudomonadota</taxon>
        <taxon>Gammaproteobacteria</taxon>
        <taxon>Enterobacterales</taxon>
        <taxon>Enterobacteriaceae</taxon>
        <taxon>Salmonella</taxon>
    </lineage>
</organism>
<keyword evidence="1" id="KW-0614">Plasmid</keyword>
<dbReference type="EMBL" id="MK673549">
    <property type="protein sequence ID" value="QEQ67037.1"/>
    <property type="molecule type" value="Genomic_DNA"/>
</dbReference>
<evidence type="ECO:0000313" key="15">
    <source>
        <dbReference type="EMBL" id="HAC9263319.1"/>
    </source>
</evidence>
<reference evidence="5" key="5">
    <citation type="submission" date="2017-10" db="EMBL/GenBank/DDBJ databases">
        <title>Salmonella enterica Serovar Typhimurium strain JZ26 plasmid pJZ26, complete sequence.</title>
        <authorList>
            <person name="Li Y."/>
        </authorList>
    </citation>
    <scope>NUCLEOTIDE SEQUENCE</scope>
    <source>
        <strain evidence="5">JZ26</strain>
        <plasmid evidence="5">pJZ26</plasmid>
    </source>
</reference>
<dbReference type="EMBL" id="DAAUBD010000062">
    <property type="protein sequence ID" value="HAF0962014.1"/>
    <property type="molecule type" value="Genomic_DNA"/>
</dbReference>
<dbReference type="RefSeq" id="WP_000556022.1">
    <property type="nucleotide sequence ID" value="NC_024983.1"/>
</dbReference>
<evidence type="ECO:0000313" key="10">
    <source>
        <dbReference type="EMBL" id="HAB3656610.1"/>
    </source>
</evidence>
<geneLocation type="plasmid" evidence="2">
    <name>pHK0653</name>
</geneLocation>
<dbReference type="EMBL" id="DAAGMG010000019">
    <property type="protein sequence ID" value="HAB3656610.1"/>
    <property type="molecule type" value="Genomic_DNA"/>
</dbReference>
<geneLocation type="plasmid" evidence="3">
    <name>pIMP4-SEM1</name>
</geneLocation>
<geneLocation type="plasmid" evidence="23">
    <name>pGDP37-4</name>
</geneLocation>
<protein>
    <submittedName>
        <fullName evidence="1">Putative DNA methyltransferase</fullName>
    </submittedName>
</protein>
<keyword evidence="1" id="KW-0489">Methyltransferase</keyword>
<evidence type="ECO:0000313" key="8">
    <source>
        <dbReference type="EMBL" id="EDA7345708.1"/>
    </source>
</evidence>
<dbReference type="EMBL" id="DAASOD010000042">
    <property type="protein sequence ID" value="HAE6332776.1"/>
    <property type="molecule type" value="Genomic_DNA"/>
</dbReference>
<dbReference type="EMBL" id="KM877269">
    <property type="protein sequence ID" value="AKG90064.1"/>
    <property type="molecule type" value="Genomic_DNA"/>
</dbReference>
<reference evidence="1" key="1">
    <citation type="submission" date="2014-09" db="EMBL/GenBank/DDBJ databases">
        <title>Complete sequence of a oqxAB-harboring IncHI2 plasmid from a Salmonella Typhimurium strain.</title>
        <authorList>
            <person name="Li L.Jr."/>
            <person name="Sun J."/>
            <person name="Deng H."/>
            <person name="Liu Y."/>
        </authorList>
    </citation>
    <scope>NUCLEOTIDE SEQUENCE</scope>
    <source>
        <strain evidence="1">GDS147</strain>
        <plasmid evidence="1">pHXY0908</plasmid>
    </source>
</reference>
<evidence type="ECO:0000313" key="11">
    <source>
        <dbReference type="EMBL" id="HAB5226460.1"/>
    </source>
</evidence>
<reference evidence="4" key="4">
    <citation type="submission" date="2016-09" db="EMBL/GenBank/DDBJ databases">
        <title>Prevalence and molecular characterization of mcr-1-positive Salmonella strains recovered from animals, food samples and clinical specimens in China.</title>
        <authorList>
            <person name="Cui M."/>
            <person name="Zhang J."/>
            <person name="Zhang C."/>
            <person name="Gu Z."/>
            <person name="Li R."/>
            <person name="Chan E.Wai.-chi."/>
            <person name="Wu C."/>
            <person name="Yan M."/>
            <person name="Xu X."/>
            <person name="Chen S."/>
            <person name="Wu C."/>
        </authorList>
    </citation>
    <scope>NUCLEOTIDE SEQUENCE</scope>
    <source>
        <plasmid evidence="4">pHSHLJ1-MCR1</plasmid>
    </source>
</reference>
<accession>A0A2J0RE79</accession>
<reference evidence="3" key="3">
    <citation type="journal article" date="2016" name="Sci. Rep.">
        <title>Isolation and plasmid characterization of carbapenemase (IMP-4) producing Salmonella enterica Typhimurium from cats.</title>
        <authorList>
            <person name="Abraham S."/>
            <person name="O'Dea M."/>
            <person name="Trott D.J."/>
            <person name="Abraham R.J."/>
            <person name="Hughes D."/>
            <person name="Pang S."/>
            <person name="McKew G."/>
            <person name="Cheong E.Y."/>
            <person name="Merlino J."/>
            <person name="Saputra S."/>
            <person name="Malik R."/>
            <person name="Gottlieb T."/>
        </authorList>
    </citation>
    <scope>NUCLEOTIDE SEQUENCE</scope>
    <source>
        <strain evidence="3">MU1</strain>
        <plasmid evidence="3">pIMP4-SEM1</plasmid>
    </source>
</reference>
<evidence type="ECO:0000313" key="1">
    <source>
        <dbReference type="EMBL" id="AKG90064.1"/>
    </source>
</evidence>
<geneLocation type="plasmid" evidence="4">
    <name>pHSHLJ1-MCR1</name>
</geneLocation>
<evidence type="ECO:0000313" key="9">
    <source>
        <dbReference type="EMBL" id="HAB3532453.1"/>
    </source>
</evidence>
<dbReference type="EMBL" id="DAANFB010000050">
    <property type="protein sequence ID" value="HAC9592148.1"/>
    <property type="molecule type" value="Genomic_DNA"/>
</dbReference>
<evidence type="ECO:0000313" key="5">
    <source>
        <dbReference type="EMBL" id="AXJ98910.1"/>
    </source>
</evidence>
<geneLocation type="plasmid" evidence="24">
    <name>pJXP9</name>
</geneLocation>
<reference evidence="2" key="2">
    <citation type="submission" date="2015-07" db="EMBL/GenBank/DDBJ databases">
        <title>Inchi2 plasmids mediate dissemination of oqxab in Salmonella typhimurium.</title>
        <authorList>
            <person name="Wong M.H."/>
            <person name="Chen S."/>
        </authorList>
    </citation>
    <scope>NUCLEOTIDE SEQUENCE</scope>
    <source>
        <strain evidence="2">ST06-53</strain>
        <plasmid evidence="2">pHK0653</plasmid>
    </source>
</reference>
<evidence type="ECO:0000313" key="18">
    <source>
        <dbReference type="EMBL" id="HAE2237298.1"/>
    </source>
</evidence>
<evidence type="ECO:0000313" key="19">
    <source>
        <dbReference type="EMBL" id="HAE5430182.1"/>
    </source>
</evidence>
<reference evidence="8" key="7">
    <citation type="submission" date="2018-07" db="EMBL/GenBank/DDBJ databases">
        <authorList>
            <person name="Ashton P.M."/>
            <person name="Dallman T."/>
            <person name="Nair S."/>
            <person name="De Pinna E."/>
            <person name="Peters T."/>
            <person name="Grant K."/>
        </authorList>
    </citation>
    <scope>NUCLEOTIDE SEQUENCE</scope>
    <source>
        <strain evidence="8">149207</strain>
        <strain evidence="6">582921</strain>
    </source>
</reference>
<geneLocation type="plasmid" evidence="1">
    <name>pHXY0908</name>
</geneLocation>
<dbReference type="EMBL" id="DAASGN010000045">
    <property type="protein sequence ID" value="HAE5430182.1"/>
    <property type="molecule type" value="Genomic_DNA"/>
</dbReference>
<dbReference type="EMBL" id="AAHUQY010000028">
    <property type="protein sequence ID" value="ECA5343190.1"/>
    <property type="molecule type" value="Genomic_DNA"/>
</dbReference>
<dbReference type="EMBL" id="AALLBL010000102">
    <property type="protein sequence ID" value="EDA7345708.1"/>
    <property type="molecule type" value="Genomic_DNA"/>
</dbReference>
<dbReference type="EMBL" id="DAAGZT010000015">
    <property type="protein sequence ID" value="HAB5226460.1"/>
    <property type="molecule type" value="Genomic_DNA"/>
</dbReference>
<dbReference type="GO" id="GO:0008168">
    <property type="term" value="F:methyltransferase activity"/>
    <property type="evidence" value="ECO:0007669"/>
    <property type="project" value="UniProtKB-KW"/>
</dbReference>
<dbReference type="GO" id="GO:0032259">
    <property type="term" value="P:methylation"/>
    <property type="evidence" value="ECO:0007669"/>
    <property type="project" value="UniProtKB-KW"/>
</dbReference>
<dbReference type="EMBL" id="DAAGLI010000024">
    <property type="protein sequence ID" value="HAB3532453.1"/>
    <property type="molecule type" value="Genomic_DNA"/>
</dbReference>
<proteinExistence type="predicted"/>
<evidence type="ECO:0000313" key="6">
    <source>
        <dbReference type="EMBL" id="ECA5343190.1"/>
    </source>
</evidence>
<evidence type="ECO:0000313" key="4">
    <source>
        <dbReference type="EMBL" id="APZ80242.1"/>
    </source>
</evidence>
<dbReference type="PATRIC" id="fig|90371.1190.peg.4287"/>
<gene>
    <name evidence="8" type="ORF">A3U32_24165</name>
    <name evidence="7" type="ORF">ADQ28_13730</name>
    <name evidence="6" type="ORF">ELS01_22700</name>
    <name evidence="14" type="ORF">G0A70_17775</name>
    <name evidence="13" type="ORF">G0A76_20600</name>
    <name evidence="15" type="ORF">G0J81_22915</name>
    <name evidence="16" type="ORF">G0K37_24915</name>
    <name evidence="17" type="ORF">G0N98_23735</name>
    <name evidence="18" type="ORF">G3231_004233</name>
    <name evidence="20" type="ORF">G4J45_003927</name>
    <name evidence="19" type="ORF">G4K03_003598</name>
    <name evidence="21" type="ORF">G9C24_004141</name>
    <name evidence="11" type="ORF">GB120_19950</name>
    <name evidence="12" type="ORF">GB120_25605</name>
    <name evidence="10" type="ORF">GBS58_21470</name>
    <name evidence="9" type="ORF">GJE27_21985</name>
</gene>
<dbReference type="EMBL" id="DAANCL010000032">
    <property type="protein sequence ID" value="HAC9263319.1"/>
    <property type="molecule type" value="Genomic_DNA"/>
</dbReference>
<geneLocation type="plasmid" evidence="5">
    <name>pJZ26</name>
</geneLocation>